<sequence>MMSKDFNTTDTRTLLLTLPLAAVLWYLTFVVEAGNFWVKISLSATLLAGLAMVMTWQTLRCQFQFHPIHLPVGILSAAILYGIFWAGHQALTAIFDSAGASIKAIYAPRASIPAWGIALLLLVVTSPAEEIFWRGVVQRSLMRKLPPFQGFFLAALCYAGVHLCTLNLPLVLAAFTAGVFWGGLYIAQKSLVPVIISHALWSVTVFLIFPFG</sequence>
<dbReference type="Proteomes" id="UP000649604">
    <property type="component" value="Unassembled WGS sequence"/>
</dbReference>
<evidence type="ECO:0000256" key="1">
    <source>
        <dbReference type="SAM" id="Phobius"/>
    </source>
</evidence>
<keyword evidence="1" id="KW-0472">Membrane</keyword>
<dbReference type="GO" id="GO:0008237">
    <property type="term" value="F:metallopeptidase activity"/>
    <property type="evidence" value="ECO:0007669"/>
    <property type="project" value="UniProtKB-KW"/>
</dbReference>
<dbReference type="EMBL" id="WJJP01000517">
    <property type="protein sequence ID" value="MBD3326033.1"/>
    <property type="molecule type" value="Genomic_DNA"/>
</dbReference>
<keyword evidence="3" id="KW-0482">Metalloprotease</keyword>
<protein>
    <submittedName>
        <fullName evidence="3">CPBP family intramembrane metalloprotease</fullName>
    </submittedName>
</protein>
<evidence type="ECO:0000313" key="3">
    <source>
        <dbReference type="EMBL" id="MBD3326033.1"/>
    </source>
</evidence>
<dbReference type="GO" id="GO:0080120">
    <property type="term" value="P:CAAX-box protein maturation"/>
    <property type="evidence" value="ECO:0007669"/>
    <property type="project" value="UniProtKB-ARBA"/>
</dbReference>
<feature type="transmembrane region" description="Helical" evidence="1">
    <location>
        <begin position="194"/>
        <end position="211"/>
    </location>
</feature>
<evidence type="ECO:0000259" key="2">
    <source>
        <dbReference type="Pfam" id="PF02517"/>
    </source>
</evidence>
<accession>A0A9D5JXG4</accession>
<dbReference type="Pfam" id="PF02517">
    <property type="entry name" value="Rce1-like"/>
    <property type="match status" value="1"/>
</dbReference>
<keyword evidence="3" id="KW-0645">Protease</keyword>
<comment type="caution">
    <text evidence="3">The sequence shown here is derived from an EMBL/GenBank/DDBJ whole genome shotgun (WGS) entry which is preliminary data.</text>
</comment>
<evidence type="ECO:0000313" key="4">
    <source>
        <dbReference type="Proteomes" id="UP000649604"/>
    </source>
</evidence>
<name>A0A9D5JXG4_9BACT</name>
<keyword evidence="1" id="KW-1133">Transmembrane helix</keyword>
<gene>
    <name evidence="3" type="ORF">GF339_15720</name>
</gene>
<feature type="transmembrane region" description="Helical" evidence="1">
    <location>
        <begin position="68"/>
        <end position="86"/>
    </location>
</feature>
<dbReference type="InterPro" id="IPR003675">
    <property type="entry name" value="Rce1/LyrA-like_dom"/>
</dbReference>
<keyword evidence="1" id="KW-0812">Transmembrane</keyword>
<feature type="transmembrane region" description="Helical" evidence="1">
    <location>
        <begin position="36"/>
        <end position="56"/>
    </location>
</feature>
<proteinExistence type="predicted"/>
<reference evidence="3" key="1">
    <citation type="submission" date="2019-11" db="EMBL/GenBank/DDBJ databases">
        <title>Microbial mats filling the niche in hypersaline microbial mats.</title>
        <authorList>
            <person name="Wong H.L."/>
            <person name="Macleod F.I."/>
            <person name="White R.A. III"/>
            <person name="Burns B.P."/>
        </authorList>
    </citation>
    <scope>NUCLEOTIDE SEQUENCE</scope>
    <source>
        <strain evidence="3">Rbin_158</strain>
    </source>
</reference>
<feature type="transmembrane region" description="Helical" evidence="1">
    <location>
        <begin position="145"/>
        <end position="163"/>
    </location>
</feature>
<feature type="domain" description="CAAX prenyl protease 2/Lysostaphin resistance protein A-like" evidence="2">
    <location>
        <begin position="115"/>
        <end position="203"/>
    </location>
</feature>
<feature type="transmembrane region" description="Helical" evidence="1">
    <location>
        <begin position="12"/>
        <end position="30"/>
    </location>
</feature>
<keyword evidence="3" id="KW-0378">Hydrolase</keyword>
<organism evidence="3 4">
    <name type="scientific">candidate division KSB3 bacterium</name>
    <dbReference type="NCBI Taxonomy" id="2044937"/>
    <lineage>
        <taxon>Bacteria</taxon>
        <taxon>candidate division KSB3</taxon>
    </lineage>
</organism>
<dbReference type="AlphaFoldDB" id="A0A9D5JXG4"/>
<dbReference type="GO" id="GO:0004175">
    <property type="term" value="F:endopeptidase activity"/>
    <property type="evidence" value="ECO:0007669"/>
    <property type="project" value="UniProtKB-ARBA"/>
</dbReference>